<proteinExistence type="predicted"/>
<name>A0A4Q4SS45_9PEZI</name>
<dbReference type="AlphaFoldDB" id="A0A4Q4SS45"/>
<gene>
    <name evidence="2" type="ORF">DL764_010777</name>
</gene>
<keyword evidence="3" id="KW-1185">Reference proteome</keyword>
<evidence type="ECO:0000313" key="3">
    <source>
        <dbReference type="Proteomes" id="UP000293360"/>
    </source>
</evidence>
<organism evidence="2 3">
    <name type="scientific">Monosporascus ibericus</name>
    <dbReference type="NCBI Taxonomy" id="155417"/>
    <lineage>
        <taxon>Eukaryota</taxon>
        <taxon>Fungi</taxon>
        <taxon>Dikarya</taxon>
        <taxon>Ascomycota</taxon>
        <taxon>Pezizomycotina</taxon>
        <taxon>Sordariomycetes</taxon>
        <taxon>Xylariomycetidae</taxon>
        <taxon>Xylariales</taxon>
        <taxon>Xylariales incertae sedis</taxon>
        <taxon>Monosporascus</taxon>
    </lineage>
</organism>
<comment type="caution">
    <text evidence="2">The sequence shown here is derived from an EMBL/GenBank/DDBJ whole genome shotgun (WGS) entry which is preliminary data.</text>
</comment>
<accession>A0A4Q4SS45</accession>
<feature type="region of interest" description="Disordered" evidence="1">
    <location>
        <begin position="36"/>
        <end position="74"/>
    </location>
</feature>
<dbReference type="Proteomes" id="UP000293360">
    <property type="component" value="Unassembled WGS sequence"/>
</dbReference>
<reference evidence="2 3" key="1">
    <citation type="submission" date="2018-06" db="EMBL/GenBank/DDBJ databases">
        <title>Complete Genomes of Monosporascus.</title>
        <authorList>
            <person name="Robinson A.J."/>
            <person name="Natvig D.O."/>
        </authorList>
    </citation>
    <scope>NUCLEOTIDE SEQUENCE [LARGE SCALE GENOMIC DNA]</scope>
    <source>
        <strain evidence="2 3">CBS 110550</strain>
    </source>
</reference>
<evidence type="ECO:0000256" key="1">
    <source>
        <dbReference type="SAM" id="MobiDB-lite"/>
    </source>
</evidence>
<dbReference type="EMBL" id="QJNU01001582">
    <property type="protein sequence ID" value="RYO74624.1"/>
    <property type="molecule type" value="Genomic_DNA"/>
</dbReference>
<sequence>MQHQPTPPHDVSTRRAFPTDVAPHVNACSGLRSQRSFAVRTTRSPKLPFPHPTATAGSHAYIPKAQRPNTSHSRARVVDAMLDQERRGLEVASAPRDVERVLCHAAGRAAPHPGSRATAVACLDAGLTHVDVGAVRQKGPDDVEAAPQRREG</sequence>
<protein>
    <submittedName>
        <fullName evidence="2">Uncharacterized protein</fullName>
    </submittedName>
</protein>
<evidence type="ECO:0000313" key="2">
    <source>
        <dbReference type="EMBL" id="RYO74624.1"/>
    </source>
</evidence>